<dbReference type="Pfam" id="PF02769">
    <property type="entry name" value="AIRS_C"/>
    <property type="match status" value="1"/>
</dbReference>
<dbReference type="Pfam" id="PF13507">
    <property type="entry name" value="GATase_5"/>
    <property type="match status" value="1"/>
</dbReference>
<reference evidence="9 10" key="2">
    <citation type="submission" date="2007-09" db="EMBL/GenBank/DDBJ databases">
        <authorList>
            <person name="Fulton L."/>
            <person name="Clifton S."/>
            <person name="Fulton B."/>
            <person name="Xu J."/>
            <person name="Minx P."/>
            <person name="Pepin K.H."/>
            <person name="Johnson M."/>
            <person name="Thiruvilangam P."/>
            <person name="Bhonagiri V."/>
            <person name="Nash W.E."/>
            <person name="Mardis E.R."/>
            <person name="Wilson R.K."/>
        </authorList>
    </citation>
    <scope>NUCLEOTIDE SEQUENCE [LARGE SCALE GENOMIC DNA]</scope>
    <source>
        <strain evidence="9 10">ATCC 33270</strain>
    </source>
</reference>
<keyword evidence="3" id="KW-0547">Nucleotide-binding</keyword>
<organism evidence="9 10">
    <name type="scientific">Parvimonas micra ATCC 33270</name>
    <dbReference type="NCBI Taxonomy" id="411465"/>
    <lineage>
        <taxon>Bacteria</taxon>
        <taxon>Bacillati</taxon>
        <taxon>Bacillota</taxon>
        <taxon>Tissierellia</taxon>
        <taxon>Tissierellales</taxon>
        <taxon>Peptoniphilaceae</taxon>
        <taxon>Parvimonas</taxon>
    </lineage>
</organism>
<protein>
    <submittedName>
        <fullName evidence="9">Phosphoribosylformylglycinamidine synthase</fullName>
        <ecNumber evidence="9">6.3.5.3</ecNumber>
    </submittedName>
</protein>
<feature type="domain" description="PurM-like C-terminal" evidence="7">
    <location>
        <begin position="441"/>
        <end position="590"/>
    </location>
</feature>
<dbReference type="Gene3D" id="3.30.1330.10">
    <property type="entry name" value="PurM-like, N-terminal domain"/>
    <property type="match status" value="2"/>
</dbReference>
<dbReference type="InterPro" id="IPR010141">
    <property type="entry name" value="FGAM_synthase"/>
</dbReference>
<evidence type="ECO:0000256" key="3">
    <source>
        <dbReference type="ARBA" id="ARBA00022741"/>
    </source>
</evidence>
<dbReference type="SUPFAM" id="SSF52317">
    <property type="entry name" value="Class I glutamine amidotransferase-like"/>
    <property type="match status" value="1"/>
</dbReference>
<dbReference type="GO" id="GO:0046872">
    <property type="term" value="F:metal ion binding"/>
    <property type="evidence" value="ECO:0007669"/>
    <property type="project" value="UniProtKB-KW"/>
</dbReference>
<sequence length="1230" mass="138168">MLVNFGGIMDKRIFVKKRDGYNKEALDLKYNLNIEYNLGIKDLELYIIYDIYNINEKTYELAKNSVFSEVMIDEVVEDIILQDGRYFAYETLPAQYDQRADSAVQCVSLLDNNSKITVRSGKLIIFDRVLNQDEMDKVKKYLVNPIESRVKDLSILSFSMSSEMKKMKDLKGFSSFSKDELIDLKNEMSLAMNIEDLIFIQDYFKNEGRTPTETEIYVLDCYWSDHCRHTTFETVLDDIKIESELFQKEMQSAFDIYLNVRKELNITKPITLMDMASIFGKYHKRVLNDKNIEVSEEINACSFFTDIENNGKIEKWLIQFKNETHNHPTEIEPFGGASTCVGGAIRDPLSGRSYVYQAMRVTGCGNILQKREETLKHKLPQVDISTKATSGYSSYGNQIGLATTYVKELYDDSYVAKHMEVGAVVGAVKYGDFKRETPVKDDIVILIGGRTGRDGIQGASGSSLIHTNDSLETASSQVQKGNAIEERKIQRLFRKPEVTKMIKKCNDFGAGGVCVAIGELSEGIEIHLDKVLLKYEGLNPTEIATSESQERMAVVISPSDYEIFIKECEKENIEYSKVATITDRRRLEMYYYDDKVMDLSADFLATSGVRQHSKATLCDNNGSNPFENKIVSKENVLNELSSLNVACQKGIAQRFDASIGATTVLMPFSGKNQLTPVQAGIQALPTIHSTSDTATILSYGFIPKISHYSPFLSAIYAVLESVAKVYAVGGDKSNLYFSFQEYFEKLGKDSKKWGKVTQSLLGTIYAQNEIGCPSIGGKDSMSGTFNDLNVIETLISFACTPVKIKNVISPELKTIGNYIYYVPIVKNSKGYPEIKETLKSYEQINELIKSGKILSAYVQEEGSVVSSLVKMAVGNGLGFTVNKENILNFDPASIVVESNCELPFEKIGMVSEEISINGIKFDYDEIYNAYTKTLDKIYPLYQNLDCGNCENLSNDKNEKKYYKEYIENVNVLIPVFPGTNCEYDVEKAFIDVGATTKTVIFRNKKEDDIEKSIDELVNGIKDAHIIMIPGGFSSGDEPDGSAKFIVNVLKNEKVKDAIHKHLDDKKLILGICNGFQALIKSGLIPYGRIKSLTEDDLTLYRNDSYHHISTSAITRVANVNSPWTQNFEIGQLHEIMFSHGEGKLVGNNIEKFKNLCAFQYCDFEGNASSNGKFNPNGSLYAIEGMISEDGLILGKMGHSERYGTNLYKNKTIKGIQNIFRNGVNYFKGEK</sequence>
<dbReference type="SUPFAM" id="SSF55326">
    <property type="entry name" value="PurM N-terminal domain-like"/>
    <property type="match status" value="2"/>
</dbReference>
<dbReference type="EC" id="6.3.5.3" evidence="9"/>
<evidence type="ECO:0000259" key="8">
    <source>
        <dbReference type="Pfam" id="PF18072"/>
    </source>
</evidence>
<dbReference type="PROSITE" id="PS51273">
    <property type="entry name" value="GATASE_TYPE_1"/>
    <property type="match status" value="1"/>
</dbReference>
<evidence type="ECO:0000256" key="4">
    <source>
        <dbReference type="ARBA" id="ARBA00022755"/>
    </source>
</evidence>
<reference evidence="9 10" key="1">
    <citation type="submission" date="2007-09" db="EMBL/GenBank/DDBJ databases">
        <title>Draft genome sequence of Peptostreptococcus micros (ATCC 33270).</title>
        <authorList>
            <person name="Sudarsanam P."/>
            <person name="Ley R."/>
            <person name="Guruge J."/>
            <person name="Turnbaugh P.J."/>
            <person name="Mahowald M."/>
            <person name="Liep D."/>
            <person name="Gordon J."/>
        </authorList>
    </citation>
    <scope>NUCLEOTIDE SEQUENCE [LARGE SCALE GENOMIC DNA]</scope>
    <source>
        <strain evidence="9 10">ATCC 33270</strain>
    </source>
</reference>
<dbReference type="EMBL" id="ABEE02000017">
    <property type="protein sequence ID" value="EDP23731.1"/>
    <property type="molecule type" value="Genomic_DNA"/>
</dbReference>
<dbReference type="Gene3D" id="3.40.50.880">
    <property type="match status" value="1"/>
</dbReference>
<keyword evidence="1 9" id="KW-0436">Ligase</keyword>
<dbReference type="eggNOG" id="COG0047">
    <property type="taxonomic scope" value="Bacteria"/>
</dbReference>
<dbReference type="InterPro" id="IPR036921">
    <property type="entry name" value="PurM-like_N_sf"/>
</dbReference>
<dbReference type="FunFam" id="3.30.1330.10:FF:000013">
    <property type="entry name" value="Phosphoribosylformylglycinamidine synthase"/>
    <property type="match status" value="1"/>
</dbReference>
<dbReference type="PANTHER" id="PTHR10099">
    <property type="entry name" value="PHOSPHORIBOSYLFORMYLGLYCINAMIDINE SYNTHASE"/>
    <property type="match status" value="1"/>
</dbReference>
<keyword evidence="2" id="KW-0479">Metal-binding</keyword>
<dbReference type="GO" id="GO:0005737">
    <property type="term" value="C:cytoplasm"/>
    <property type="evidence" value="ECO:0007669"/>
    <property type="project" value="TreeGrafter"/>
</dbReference>
<dbReference type="AlphaFoldDB" id="A8SN37"/>
<keyword evidence="5" id="KW-0067">ATP-binding</keyword>
<gene>
    <name evidence="9" type="ORF">PEPMIC_01537</name>
</gene>
<dbReference type="eggNOG" id="COG0046">
    <property type="taxonomic scope" value="Bacteria"/>
</dbReference>
<dbReference type="InterPro" id="IPR029062">
    <property type="entry name" value="Class_I_gatase-like"/>
</dbReference>
<evidence type="ECO:0000313" key="9">
    <source>
        <dbReference type="EMBL" id="EDP23731.1"/>
    </source>
</evidence>
<comment type="caution">
    <text evidence="9">The sequence shown here is derived from an EMBL/GenBank/DDBJ whole genome shotgun (WGS) entry which is preliminary data.</text>
</comment>
<dbReference type="GO" id="GO:0006164">
    <property type="term" value="P:purine nucleotide biosynthetic process"/>
    <property type="evidence" value="ECO:0007669"/>
    <property type="project" value="UniProtKB-KW"/>
</dbReference>
<keyword evidence="6" id="KW-0460">Magnesium</keyword>
<dbReference type="CDD" id="cd02204">
    <property type="entry name" value="PurL_repeat2"/>
    <property type="match status" value="1"/>
</dbReference>
<dbReference type="Gene3D" id="3.90.650.10">
    <property type="entry name" value="PurM-like C-terminal domain"/>
    <property type="match status" value="1"/>
</dbReference>
<dbReference type="CDD" id="cd02203">
    <property type="entry name" value="PurL_repeat1"/>
    <property type="match status" value="1"/>
</dbReference>
<dbReference type="GO" id="GO:0005524">
    <property type="term" value="F:ATP binding"/>
    <property type="evidence" value="ECO:0007669"/>
    <property type="project" value="UniProtKB-KW"/>
</dbReference>
<dbReference type="HOGENOM" id="CLU_003100_2_0_9"/>
<dbReference type="InterPro" id="IPR010918">
    <property type="entry name" value="PurM-like_C_dom"/>
</dbReference>
<dbReference type="PANTHER" id="PTHR10099:SF1">
    <property type="entry name" value="PHOSPHORIBOSYLFORMYLGLYCINAMIDINE SYNTHASE"/>
    <property type="match status" value="1"/>
</dbReference>
<evidence type="ECO:0000259" key="7">
    <source>
        <dbReference type="Pfam" id="PF02769"/>
    </source>
</evidence>
<dbReference type="SUPFAM" id="SSF56042">
    <property type="entry name" value="PurM C-terminal domain-like"/>
    <property type="match status" value="2"/>
</dbReference>
<dbReference type="Proteomes" id="UP000003162">
    <property type="component" value="Unassembled WGS sequence"/>
</dbReference>
<evidence type="ECO:0000256" key="5">
    <source>
        <dbReference type="ARBA" id="ARBA00022840"/>
    </source>
</evidence>
<evidence type="ECO:0000256" key="6">
    <source>
        <dbReference type="ARBA" id="ARBA00022842"/>
    </source>
</evidence>
<dbReference type="SMART" id="SM01211">
    <property type="entry name" value="GATase_5"/>
    <property type="match status" value="1"/>
</dbReference>
<proteinExistence type="predicted"/>
<feature type="domain" description="Phosphoribosylformylglycinamidine synthase linker" evidence="8">
    <location>
        <begin position="183"/>
        <end position="229"/>
    </location>
</feature>
<name>A8SN37_9FIRM</name>
<dbReference type="GO" id="GO:0004642">
    <property type="term" value="F:phosphoribosylformylglycinamidine synthase activity"/>
    <property type="evidence" value="ECO:0007669"/>
    <property type="project" value="UniProtKB-EC"/>
</dbReference>
<evidence type="ECO:0000256" key="1">
    <source>
        <dbReference type="ARBA" id="ARBA00022598"/>
    </source>
</evidence>
<evidence type="ECO:0000256" key="2">
    <source>
        <dbReference type="ARBA" id="ARBA00022723"/>
    </source>
</evidence>
<accession>A8SN37</accession>
<keyword evidence="4" id="KW-0658">Purine biosynthesis</keyword>
<dbReference type="Pfam" id="PF18072">
    <property type="entry name" value="FGAR-AT_linker"/>
    <property type="match status" value="1"/>
</dbReference>
<dbReference type="InterPro" id="IPR041609">
    <property type="entry name" value="PurL_linker"/>
</dbReference>
<dbReference type="NCBIfam" id="TIGR01857">
    <property type="entry name" value="FGAM-synthase"/>
    <property type="match status" value="1"/>
</dbReference>
<evidence type="ECO:0000313" key="10">
    <source>
        <dbReference type="Proteomes" id="UP000003162"/>
    </source>
</evidence>
<dbReference type="InterPro" id="IPR036676">
    <property type="entry name" value="PurM-like_C_sf"/>
</dbReference>